<evidence type="ECO:0000256" key="3">
    <source>
        <dbReference type="PROSITE-ProRule" id="PRU00357"/>
    </source>
</evidence>
<keyword evidence="2 3" id="KW-0539">Nucleus</keyword>
<sequence>MFADNGVLFPHFQNFSQVQQLEEFCKTHQPCSSSTISSICEYDMVGEGDLFEAPQPQPYIDETFIGLDPVMAAISMISCAEEVISPEGLKVADFQSLQNDQLLNEVYYECEKDLLEKAALERPLPEDLNIEIPVLNPEENQIPENKPFLDASIQKSTSLECLSSMDLMQGPTIKPSFIDFSDMDFSSVYGMRRAFSEGDIKIAMNSNFFFGDDFFRVLANLEEELMAWWKAKQTLGSDKLGMIHSPLHRPVFSNCTSEERLEKLSRYRNKKTKRNFGRKIKYACRKALADSQPRIRGRFAKTDESEVKSSSSISMLVL</sequence>
<reference evidence="5" key="1">
    <citation type="submission" date="2023-03" db="UniProtKB">
        <authorList>
            <consortium name="EnsemblPlants"/>
        </authorList>
    </citation>
    <scope>IDENTIFICATION</scope>
</reference>
<organism evidence="5">
    <name type="scientific">Cucumis melo</name>
    <name type="common">Muskmelon</name>
    <dbReference type="NCBI Taxonomy" id="3656"/>
    <lineage>
        <taxon>Eukaryota</taxon>
        <taxon>Viridiplantae</taxon>
        <taxon>Streptophyta</taxon>
        <taxon>Embryophyta</taxon>
        <taxon>Tracheophyta</taxon>
        <taxon>Spermatophyta</taxon>
        <taxon>Magnoliopsida</taxon>
        <taxon>eudicotyledons</taxon>
        <taxon>Gunneridae</taxon>
        <taxon>Pentapetalae</taxon>
        <taxon>rosids</taxon>
        <taxon>fabids</taxon>
        <taxon>Cucurbitales</taxon>
        <taxon>Cucurbitaceae</taxon>
        <taxon>Benincaseae</taxon>
        <taxon>Cucumis</taxon>
    </lineage>
</organism>
<proteinExistence type="predicted"/>
<dbReference type="Pfam" id="PF06203">
    <property type="entry name" value="CCT"/>
    <property type="match status" value="1"/>
</dbReference>
<dbReference type="InterPro" id="IPR010402">
    <property type="entry name" value="CCT_domain"/>
</dbReference>
<name>A0A9I9CU17_CUCME</name>
<accession>A0A9I9CU17</accession>
<dbReference type="GO" id="GO:0003700">
    <property type="term" value="F:DNA-binding transcription factor activity"/>
    <property type="evidence" value="ECO:0007669"/>
    <property type="project" value="TreeGrafter"/>
</dbReference>
<dbReference type="PANTHER" id="PTHR31319">
    <property type="entry name" value="ZINC FINGER PROTEIN CONSTANS-LIKE 4"/>
    <property type="match status" value="1"/>
</dbReference>
<dbReference type="PANTHER" id="PTHR31319:SF110">
    <property type="entry name" value="CCT MOTIF FAMILY PROTEIN"/>
    <property type="match status" value="1"/>
</dbReference>
<dbReference type="InterPro" id="IPR045281">
    <property type="entry name" value="CONSTANS-like"/>
</dbReference>
<comment type="subcellular location">
    <subcellularLocation>
        <location evidence="1 3">Nucleus</location>
    </subcellularLocation>
</comment>
<evidence type="ECO:0000313" key="5">
    <source>
        <dbReference type="EnsemblPlants" id="MELO3C008491.2.1"/>
    </source>
</evidence>
<dbReference type="Gramene" id="MELO3C008491.2.1">
    <property type="protein sequence ID" value="MELO3C008491.2.1"/>
    <property type="gene ID" value="MELO3C008491.2"/>
</dbReference>
<evidence type="ECO:0000259" key="4">
    <source>
        <dbReference type="PROSITE" id="PS51017"/>
    </source>
</evidence>
<dbReference type="EnsemblPlants" id="MELO3C008491.2.1">
    <property type="protein sequence ID" value="MELO3C008491.2.1"/>
    <property type="gene ID" value="MELO3C008491.2"/>
</dbReference>
<evidence type="ECO:0000256" key="2">
    <source>
        <dbReference type="ARBA" id="ARBA00023242"/>
    </source>
</evidence>
<dbReference type="AlphaFoldDB" id="A0A9I9CU17"/>
<dbReference type="PROSITE" id="PS51017">
    <property type="entry name" value="CCT"/>
    <property type="match status" value="1"/>
</dbReference>
<dbReference type="GO" id="GO:0009909">
    <property type="term" value="P:regulation of flower development"/>
    <property type="evidence" value="ECO:0007669"/>
    <property type="project" value="InterPro"/>
</dbReference>
<dbReference type="GO" id="GO:0005634">
    <property type="term" value="C:nucleus"/>
    <property type="evidence" value="ECO:0007669"/>
    <property type="project" value="UniProtKB-SubCell"/>
</dbReference>
<evidence type="ECO:0000256" key="1">
    <source>
        <dbReference type="ARBA" id="ARBA00004123"/>
    </source>
</evidence>
<protein>
    <recommendedName>
        <fullName evidence="4">CCT domain-containing protein</fullName>
    </recommendedName>
</protein>
<feature type="domain" description="CCT" evidence="4">
    <location>
        <begin position="260"/>
        <end position="302"/>
    </location>
</feature>